<feature type="transmembrane region" description="Helical" evidence="2">
    <location>
        <begin position="44"/>
        <end position="73"/>
    </location>
</feature>
<evidence type="ECO:0000256" key="2">
    <source>
        <dbReference type="SAM" id="Phobius"/>
    </source>
</evidence>
<feature type="compositionally biased region" description="Pro residues" evidence="1">
    <location>
        <begin position="375"/>
        <end position="396"/>
    </location>
</feature>
<dbReference type="GO" id="GO:0008800">
    <property type="term" value="F:beta-lactamase activity"/>
    <property type="evidence" value="ECO:0007669"/>
    <property type="project" value="InterPro"/>
</dbReference>
<keyword evidence="2" id="KW-0472">Membrane</keyword>
<feature type="region of interest" description="Disordered" evidence="1">
    <location>
        <begin position="81"/>
        <end position="100"/>
    </location>
</feature>
<sequence>MTRQVTRRPSKVQSGPGSTRSMDSNNNKKPVPVKRAKKQRKPNLIASFLLQVLRFSILGVGLGAIAGTVLTVVDPSKLPLHPKPTATNSPNSPTPQPVTPKPTTLVLNENLSSLNQKLQALAVKYPKLQAGALFIDLDNGAYANFRGDTIFAAASTIKIPILVAFFEDVDAGKIRLDETLVATKDVLASGSGDMQYLGLNKTYTALETATKMNVISDNTATNMLIKRMGGKKALNQRFQAWGLTSTVINNPLPDLEGTNTTSPRDLVTILGKVNQGELLSLRSRDRLLNIMQETRTRTLLPQGIEKSADIAHKTGDIGSMLADAGIIDMPNGKRYLGAVMVKRPHNDSNARTLIQQISRTAYQHFKWYQTQPAAKPQPVPQSSPSPSPVVSPSPGN</sequence>
<evidence type="ECO:0000256" key="1">
    <source>
        <dbReference type="SAM" id="MobiDB-lite"/>
    </source>
</evidence>
<dbReference type="GO" id="GO:0030655">
    <property type="term" value="P:beta-lactam antibiotic catabolic process"/>
    <property type="evidence" value="ECO:0007669"/>
    <property type="project" value="InterPro"/>
</dbReference>
<dbReference type="Gene3D" id="3.40.710.10">
    <property type="entry name" value="DD-peptidase/beta-lactamase superfamily"/>
    <property type="match status" value="1"/>
</dbReference>
<dbReference type="SUPFAM" id="SSF56601">
    <property type="entry name" value="beta-lactamase/transpeptidase-like"/>
    <property type="match status" value="1"/>
</dbReference>
<feature type="compositionally biased region" description="Polar residues" evidence="1">
    <location>
        <begin position="11"/>
        <end position="28"/>
    </location>
</feature>
<dbReference type="InterPro" id="IPR012338">
    <property type="entry name" value="Beta-lactam/transpept-like"/>
</dbReference>
<organism evidence="4 5">
    <name type="scientific">Microcystis panniformis Mp_MB_F_20051200_S9</name>
    <dbReference type="NCBI Taxonomy" id="2486223"/>
    <lineage>
        <taxon>Bacteria</taxon>
        <taxon>Bacillati</taxon>
        <taxon>Cyanobacteriota</taxon>
        <taxon>Cyanophyceae</taxon>
        <taxon>Oscillatoriophycideae</taxon>
        <taxon>Chroococcales</taxon>
        <taxon>Microcystaceae</taxon>
        <taxon>Microcystis</taxon>
    </lineage>
</organism>
<keyword evidence="2" id="KW-1133">Transmembrane helix</keyword>
<dbReference type="InterPro" id="IPR045155">
    <property type="entry name" value="Beta-lactam_cat"/>
</dbReference>
<dbReference type="PANTHER" id="PTHR35333:SF4">
    <property type="entry name" value="SLR0121 PROTEIN"/>
    <property type="match status" value="1"/>
</dbReference>
<feature type="region of interest" description="Disordered" evidence="1">
    <location>
        <begin position="1"/>
        <end position="38"/>
    </location>
</feature>
<feature type="region of interest" description="Disordered" evidence="1">
    <location>
        <begin position="371"/>
        <end position="396"/>
    </location>
</feature>
<dbReference type="InterPro" id="IPR000871">
    <property type="entry name" value="Beta-lactam_class-A"/>
</dbReference>
<protein>
    <submittedName>
        <fullName evidence="4">Serine hydrolase</fullName>
    </submittedName>
</protein>
<comment type="caution">
    <text evidence="4">The sequence shown here is derived from an EMBL/GenBank/DDBJ whole genome shotgun (WGS) entry which is preliminary data.</text>
</comment>
<dbReference type="EMBL" id="SFAC01000088">
    <property type="protein sequence ID" value="TRV63972.1"/>
    <property type="molecule type" value="Genomic_DNA"/>
</dbReference>
<accession>A0A552Q431</accession>
<evidence type="ECO:0000313" key="5">
    <source>
        <dbReference type="Proteomes" id="UP000317165"/>
    </source>
</evidence>
<reference evidence="4 5" key="1">
    <citation type="submission" date="2019-01" db="EMBL/GenBank/DDBJ databases">
        <title>Coherence of Microcystis species and biogeography revealed through population genomics.</title>
        <authorList>
            <person name="Perez-Carrascal O.M."/>
            <person name="Terrat Y."/>
            <person name="Giani A."/>
            <person name="Fortin N."/>
            <person name="Tromas N."/>
            <person name="Shapiro B.J."/>
        </authorList>
    </citation>
    <scope>NUCLEOTIDE SEQUENCE [LARGE SCALE GENOMIC DNA]</scope>
    <source>
        <strain evidence="4">Mp_MB_F_20051200_S9</strain>
    </source>
</reference>
<evidence type="ECO:0000313" key="4">
    <source>
        <dbReference type="EMBL" id="TRV63972.1"/>
    </source>
</evidence>
<dbReference type="AlphaFoldDB" id="A0A552Q431"/>
<feature type="domain" description="Beta-lactamase class A catalytic" evidence="3">
    <location>
        <begin position="132"/>
        <end position="341"/>
    </location>
</feature>
<keyword evidence="4" id="KW-0378">Hydrolase</keyword>
<evidence type="ECO:0000259" key="3">
    <source>
        <dbReference type="Pfam" id="PF13354"/>
    </source>
</evidence>
<dbReference type="GO" id="GO:0046677">
    <property type="term" value="P:response to antibiotic"/>
    <property type="evidence" value="ECO:0007669"/>
    <property type="project" value="InterPro"/>
</dbReference>
<keyword evidence="2" id="KW-0812">Transmembrane</keyword>
<name>A0A552Q431_9CHRO</name>
<gene>
    <name evidence="4" type="ORF">EWV53_07345</name>
</gene>
<dbReference type="Pfam" id="PF13354">
    <property type="entry name" value="Beta-lactamase2"/>
    <property type="match status" value="1"/>
</dbReference>
<dbReference type="Proteomes" id="UP000317165">
    <property type="component" value="Unassembled WGS sequence"/>
</dbReference>
<proteinExistence type="predicted"/>
<dbReference type="PANTHER" id="PTHR35333">
    <property type="entry name" value="BETA-LACTAMASE"/>
    <property type="match status" value="1"/>
</dbReference>
<feature type="compositionally biased region" description="Basic residues" evidence="1">
    <location>
        <begin position="1"/>
        <end position="10"/>
    </location>
</feature>